<dbReference type="EMBL" id="OX459945">
    <property type="protein sequence ID" value="CAI9179678.1"/>
    <property type="molecule type" value="Genomic_DNA"/>
</dbReference>
<evidence type="ECO:0000313" key="3">
    <source>
        <dbReference type="EMBL" id="CAI9179678.1"/>
    </source>
</evidence>
<dbReference type="InterPro" id="IPR032675">
    <property type="entry name" value="LRR_dom_sf"/>
</dbReference>
<keyword evidence="1" id="KW-0433">Leucine-rich repeat</keyword>
<keyword evidence="2" id="KW-0677">Repeat</keyword>
<feature type="non-terminal residue" evidence="3">
    <location>
        <position position="1"/>
    </location>
</feature>
<accession>A0ABN9A0B2</accession>
<sequence>MSVRNPSRLLDLAGKHLLRDDALAFSVLEDLPTELFPPLFMEAFHRRHIKTLKAMVQAWPFVRLPLGGLIDMPHMGPLQAVLEALDGLLTQKVRSRRCKLRVLDLRNTGQNFWSMWSGASSYECSSSRMTPVAEQGSMAKQHLAPLKIFIDLCLKKRTLDNFLTYLLRWVEQRKASVHLCCKKLKISAMPMDNIVKVLSMVQLDCIQEVQVNWIWHLSTLATFASLLGKMSNLQRLRLSPIHLSAFTEQEQDHLAQITSQFLRLGHLQDLHLDYPSFLEGCLDQMLRCLKSPLDNLSITNCWLTESDLTHLSQSPNISQLKGLDLSGVTMTDFNPELLRVLLEKVEATLQELDLDLCGINDSQLEAILPALSRCSRLRYFSLCENFLSMAVMEKLLRHTTGLPCLTQEHYPAPQESYRSQGVLLEVRLAQLPAQLLEILRDLGCPRVIWISPSPCLHCEGLMKRPHRETLEAVLDELDVLLTQEVHPRKCKLRVLDLRNTGQDFWNMWSGDIVQVFSSSLEEQVAKNRPRTQWTLAPLKVFIELHINGRTMDGFLAYLMRWVEERKASIHLCCKKLKIESMPRDSIMKILNMVQLNCVEEVRVNCTWRLSSLAVFAPLLGQMSNMLRCLTNPLETLGITHCLLTNSDLTHLSQCPNISQLKGLNLSGVTLTYS</sequence>
<organism evidence="3 4">
    <name type="scientific">Rangifer tarandus platyrhynchus</name>
    <name type="common">Svalbard reindeer</name>
    <dbReference type="NCBI Taxonomy" id="3082113"/>
    <lineage>
        <taxon>Eukaryota</taxon>
        <taxon>Metazoa</taxon>
        <taxon>Chordata</taxon>
        <taxon>Craniata</taxon>
        <taxon>Vertebrata</taxon>
        <taxon>Euteleostomi</taxon>
        <taxon>Mammalia</taxon>
        <taxon>Eutheria</taxon>
        <taxon>Laurasiatheria</taxon>
        <taxon>Artiodactyla</taxon>
        <taxon>Ruminantia</taxon>
        <taxon>Pecora</taxon>
        <taxon>Cervidae</taxon>
        <taxon>Odocoileinae</taxon>
        <taxon>Rangifer</taxon>
    </lineage>
</organism>
<evidence type="ECO:0000313" key="4">
    <source>
        <dbReference type="Proteomes" id="UP001176941"/>
    </source>
</evidence>
<dbReference type="InterPro" id="IPR050694">
    <property type="entry name" value="LRRC14/PRAME"/>
</dbReference>
<evidence type="ECO:0000256" key="2">
    <source>
        <dbReference type="ARBA" id="ARBA00022737"/>
    </source>
</evidence>
<dbReference type="PANTHER" id="PTHR14224">
    <property type="entry name" value="SIMILAR TO PREFERENTIALLY EXPRESSED ANTIGEN IN MELANOMA-LIKE 3"/>
    <property type="match status" value="1"/>
</dbReference>
<feature type="non-terminal residue" evidence="3">
    <location>
        <position position="673"/>
    </location>
</feature>
<proteinExistence type="predicted"/>
<dbReference type="PANTHER" id="PTHR14224:SF12">
    <property type="entry name" value="PRAME NUCLEAR RECEPTOR TRANSCRIPTIONAL REGULATOR"/>
    <property type="match status" value="1"/>
</dbReference>
<dbReference type="Proteomes" id="UP001176941">
    <property type="component" value="Chromosome 9"/>
</dbReference>
<keyword evidence="4" id="KW-1185">Reference proteome</keyword>
<name>A0ABN9A0B2_RANTA</name>
<evidence type="ECO:0000256" key="1">
    <source>
        <dbReference type="ARBA" id="ARBA00022614"/>
    </source>
</evidence>
<dbReference type="SUPFAM" id="SSF52047">
    <property type="entry name" value="RNI-like"/>
    <property type="match status" value="1"/>
</dbReference>
<protein>
    <submittedName>
        <fullName evidence="3">Uncharacterized protein</fullName>
    </submittedName>
</protein>
<dbReference type="Gene3D" id="3.80.10.10">
    <property type="entry name" value="Ribonuclease Inhibitor"/>
    <property type="match status" value="1"/>
</dbReference>
<reference evidence="3" key="1">
    <citation type="submission" date="2023-04" db="EMBL/GenBank/DDBJ databases">
        <authorList>
            <consortium name="ELIXIR-Norway"/>
        </authorList>
    </citation>
    <scope>NUCLEOTIDE SEQUENCE [LARGE SCALE GENOMIC DNA]</scope>
</reference>
<gene>
    <name evidence="3" type="ORF">MRATA1EN1_LOCUS28640</name>
</gene>